<keyword evidence="2" id="KW-1185">Reference proteome</keyword>
<dbReference type="Proteomes" id="UP000199334">
    <property type="component" value="Unassembled WGS sequence"/>
</dbReference>
<name>A0A1H0E3G9_9BACI</name>
<sequence length="164" mass="19397">MSANFVEELVSEFYRIQGYFVQTNYWIPIITTRTRIQNGKTQTYKAQSWTDIDVLAINDKEIHIIQVKAIVNEKKVANKIIDYFGKIEDYLSDGVAPDGVNSIQWWTEGRKIKRFVIHEYYSPPSYLQLLRDNHIEVVDFQEIFNHLNTFVDKKRGLKVFVFNK</sequence>
<evidence type="ECO:0000313" key="2">
    <source>
        <dbReference type="Proteomes" id="UP000199334"/>
    </source>
</evidence>
<protein>
    <recommendedName>
        <fullName evidence="3">PD-(D/E)XK nuclease superfamily protein</fullName>
    </recommendedName>
</protein>
<organism evidence="1 2">
    <name type="scientific">Tenuibacillus multivorans</name>
    <dbReference type="NCBI Taxonomy" id="237069"/>
    <lineage>
        <taxon>Bacteria</taxon>
        <taxon>Bacillati</taxon>
        <taxon>Bacillota</taxon>
        <taxon>Bacilli</taxon>
        <taxon>Bacillales</taxon>
        <taxon>Bacillaceae</taxon>
        <taxon>Tenuibacillus</taxon>
    </lineage>
</organism>
<evidence type="ECO:0000313" key="1">
    <source>
        <dbReference type="EMBL" id="SDN77027.1"/>
    </source>
</evidence>
<reference evidence="1 2" key="1">
    <citation type="submission" date="2016-10" db="EMBL/GenBank/DDBJ databases">
        <authorList>
            <person name="de Groot N.N."/>
        </authorList>
    </citation>
    <scope>NUCLEOTIDE SEQUENCE [LARGE SCALE GENOMIC DNA]</scope>
    <source>
        <strain evidence="1 2">CGMCC 1.3442</strain>
    </source>
</reference>
<dbReference type="RefSeq" id="WP_093857440.1">
    <property type="nucleotide sequence ID" value="NZ_BJVZ01000005.1"/>
</dbReference>
<dbReference type="EMBL" id="FNIG01000008">
    <property type="protein sequence ID" value="SDN77027.1"/>
    <property type="molecule type" value="Genomic_DNA"/>
</dbReference>
<gene>
    <name evidence="1" type="ORF">SAMN05216498_3053</name>
</gene>
<accession>A0A1H0E3G9</accession>
<evidence type="ECO:0008006" key="3">
    <source>
        <dbReference type="Google" id="ProtNLM"/>
    </source>
</evidence>
<dbReference type="AlphaFoldDB" id="A0A1H0E3G9"/>
<dbReference type="STRING" id="237069.SAMN05216498_3053"/>
<proteinExistence type="predicted"/>